<feature type="transmembrane region" description="Helical" evidence="7">
    <location>
        <begin position="185"/>
        <end position="204"/>
    </location>
</feature>
<reference evidence="9 10" key="1">
    <citation type="submission" date="2017-03" db="EMBL/GenBank/DDBJ databases">
        <title>Complete genome sequence of Paenibacillus Kribbensis producing bioflocculants.</title>
        <authorList>
            <person name="Lee H.-G."/>
            <person name="Oh H.-M."/>
        </authorList>
    </citation>
    <scope>NUCLEOTIDE SEQUENCE [LARGE SCALE GENOMIC DNA]</scope>
    <source>
        <strain evidence="9 10">AM49</strain>
    </source>
</reference>
<dbReference type="KEGG" id="pkb:B4V02_12215"/>
<evidence type="ECO:0000256" key="5">
    <source>
        <dbReference type="ARBA" id="ARBA00022989"/>
    </source>
</evidence>
<gene>
    <name evidence="9" type="ORF">B4V02_12215</name>
</gene>
<keyword evidence="10" id="KW-1185">Reference proteome</keyword>
<keyword evidence="5 7" id="KW-1133">Transmembrane helix</keyword>
<dbReference type="EMBL" id="CP020028">
    <property type="protein sequence ID" value="ASR47395.1"/>
    <property type="molecule type" value="Genomic_DNA"/>
</dbReference>
<comment type="subcellular location">
    <subcellularLocation>
        <location evidence="1 7">Cell membrane</location>
        <topology evidence="1 7">Multi-pass membrane protein</topology>
    </subcellularLocation>
</comment>
<dbReference type="InterPro" id="IPR000515">
    <property type="entry name" value="MetI-like"/>
</dbReference>
<feature type="transmembrane region" description="Helical" evidence="7">
    <location>
        <begin position="12"/>
        <end position="37"/>
    </location>
</feature>
<sequence>MEELRVHPAVKVLRYVFLIIFAAIFLIPVLFIAFTALKSRADLMTSPFYALPEKFQWDNFLKAWDQGKMSMYMKNTLFICLVKVPLGILIEAFAAFALTRLNFKWSNSMFAFFLIGMMIPMQATLVPLNILLNKTHLVSTYPGIFLVYVGFGIPFGILILRGFFRTIPKEIDESALIDGCGDMGKFFRIILPLSMPAIATLVIFDFMATWNEFLLAQIFITKDTMKTITTGLLAFKGEHSTDYTLLNAGVLISIIPTLCVYLLFQKYFVSGLAGSVKG</sequence>
<dbReference type="PROSITE" id="PS50928">
    <property type="entry name" value="ABC_TM1"/>
    <property type="match status" value="1"/>
</dbReference>
<dbReference type="AlphaFoldDB" id="A0A222WML6"/>
<proteinExistence type="inferred from homology"/>
<dbReference type="GO" id="GO:0055085">
    <property type="term" value="P:transmembrane transport"/>
    <property type="evidence" value="ECO:0007669"/>
    <property type="project" value="InterPro"/>
</dbReference>
<feature type="transmembrane region" description="Helical" evidence="7">
    <location>
        <begin position="110"/>
        <end position="132"/>
    </location>
</feature>
<keyword evidence="3" id="KW-1003">Cell membrane</keyword>
<keyword evidence="2 7" id="KW-0813">Transport</keyword>
<keyword evidence="6 7" id="KW-0472">Membrane</keyword>
<evidence type="ECO:0000256" key="6">
    <source>
        <dbReference type="ARBA" id="ARBA00023136"/>
    </source>
</evidence>
<feature type="transmembrane region" description="Helical" evidence="7">
    <location>
        <begin position="144"/>
        <end position="164"/>
    </location>
</feature>
<dbReference type="OrthoDB" id="187395at2"/>
<dbReference type="Proteomes" id="UP000214666">
    <property type="component" value="Chromosome"/>
</dbReference>
<protein>
    <submittedName>
        <fullName evidence="9">ABC transporter permease</fullName>
    </submittedName>
</protein>
<dbReference type="STRING" id="172713.GCA_001705305_00453"/>
<evidence type="ECO:0000313" key="10">
    <source>
        <dbReference type="Proteomes" id="UP000214666"/>
    </source>
</evidence>
<evidence type="ECO:0000313" key="9">
    <source>
        <dbReference type="EMBL" id="ASR47395.1"/>
    </source>
</evidence>
<dbReference type="PANTHER" id="PTHR43744">
    <property type="entry name" value="ABC TRANSPORTER PERMEASE PROTEIN MG189-RELATED-RELATED"/>
    <property type="match status" value="1"/>
</dbReference>
<dbReference type="SUPFAM" id="SSF161098">
    <property type="entry name" value="MetI-like"/>
    <property type="match status" value="1"/>
</dbReference>
<evidence type="ECO:0000259" key="8">
    <source>
        <dbReference type="PROSITE" id="PS50928"/>
    </source>
</evidence>
<evidence type="ECO:0000256" key="2">
    <source>
        <dbReference type="ARBA" id="ARBA00022448"/>
    </source>
</evidence>
<dbReference type="Pfam" id="PF00528">
    <property type="entry name" value="BPD_transp_1"/>
    <property type="match status" value="1"/>
</dbReference>
<keyword evidence="4 7" id="KW-0812">Transmembrane</keyword>
<evidence type="ECO:0000256" key="7">
    <source>
        <dbReference type="RuleBase" id="RU363032"/>
    </source>
</evidence>
<dbReference type="GO" id="GO:0005886">
    <property type="term" value="C:plasma membrane"/>
    <property type="evidence" value="ECO:0007669"/>
    <property type="project" value="UniProtKB-SubCell"/>
</dbReference>
<name>A0A222WML6_9BACL</name>
<feature type="domain" description="ABC transmembrane type-1" evidence="8">
    <location>
        <begin position="73"/>
        <end position="264"/>
    </location>
</feature>
<dbReference type="Gene3D" id="1.10.3720.10">
    <property type="entry name" value="MetI-like"/>
    <property type="match status" value="1"/>
</dbReference>
<comment type="similarity">
    <text evidence="7">Belongs to the binding-protein-dependent transport system permease family.</text>
</comment>
<organism evidence="9 10">
    <name type="scientific">Paenibacillus kribbensis</name>
    <dbReference type="NCBI Taxonomy" id="172713"/>
    <lineage>
        <taxon>Bacteria</taxon>
        <taxon>Bacillati</taxon>
        <taxon>Bacillota</taxon>
        <taxon>Bacilli</taxon>
        <taxon>Bacillales</taxon>
        <taxon>Paenibacillaceae</taxon>
        <taxon>Paenibacillus</taxon>
    </lineage>
</organism>
<dbReference type="CDD" id="cd06261">
    <property type="entry name" value="TM_PBP2"/>
    <property type="match status" value="1"/>
</dbReference>
<evidence type="ECO:0000256" key="4">
    <source>
        <dbReference type="ARBA" id="ARBA00022692"/>
    </source>
</evidence>
<accession>A0A222WML6</accession>
<dbReference type="InterPro" id="IPR035906">
    <property type="entry name" value="MetI-like_sf"/>
</dbReference>
<evidence type="ECO:0000256" key="1">
    <source>
        <dbReference type="ARBA" id="ARBA00004651"/>
    </source>
</evidence>
<evidence type="ECO:0000256" key="3">
    <source>
        <dbReference type="ARBA" id="ARBA00022475"/>
    </source>
</evidence>
<feature type="transmembrane region" description="Helical" evidence="7">
    <location>
        <begin position="76"/>
        <end position="98"/>
    </location>
</feature>
<dbReference type="PANTHER" id="PTHR43744:SF8">
    <property type="entry name" value="SN-GLYCEROL-3-PHOSPHATE TRANSPORT SYSTEM PERMEASE PROTEIN UGPE"/>
    <property type="match status" value="1"/>
</dbReference>
<feature type="transmembrane region" description="Helical" evidence="7">
    <location>
        <begin position="245"/>
        <end position="264"/>
    </location>
</feature>
<dbReference type="RefSeq" id="WP_094154972.1">
    <property type="nucleotide sequence ID" value="NZ_CP020028.1"/>
</dbReference>